<gene>
    <name evidence="3" type="ORF">OHK93_000099</name>
</gene>
<dbReference type="InterPro" id="IPR002733">
    <property type="entry name" value="AMMECR1_domain"/>
</dbReference>
<feature type="region of interest" description="Disordered" evidence="1">
    <location>
        <begin position="115"/>
        <end position="135"/>
    </location>
</feature>
<feature type="region of interest" description="Disordered" evidence="1">
    <location>
        <begin position="47"/>
        <end position="100"/>
    </location>
</feature>
<dbReference type="SUPFAM" id="SSF143447">
    <property type="entry name" value="AMMECR1-like"/>
    <property type="match status" value="1"/>
</dbReference>
<dbReference type="Pfam" id="PF01871">
    <property type="entry name" value="AMMECR1"/>
    <property type="match status" value="1"/>
</dbReference>
<feature type="compositionally biased region" description="Polar residues" evidence="1">
    <location>
        <begin position="87"/>
        <end position="100"/>
    </location>
</feature>
<name>A0AA43TS71_9LECA</name>
<dbReference type="PANTHER" id="PTHR13016">
    <property type="entry name" value="AMMECR1 HOMOLOG"/>
    <property type="match status" value="1"/>
</dbReference>
<dbReference type="InterPro" id="IPR027485">
    <property type="entry name" value="AMMECR1_N"/>
</dbReference>
<dbReference type="AlphaFoldDB" id="A0AA43TS71"/>
<evidence type="ECO:0000256" key="1">
    <source>
        <dbReference type="SAM" id="MobiDB-lite"/>
    </source>
</evidence>
<dbReference type="Proteomes" id="UP001161017">
    <property type="component" value="Unassembled WGS sequence"/>
</dbReference>
<feature type="compositionally biased region" description="Acidic residues" evidence="1">
    <location>
        <begin position="63"/>
        <end position="76"/>
    </location>
</feature>
<evidence type="ECO:0000313" key="4">
    <source>
        <dbReference type="Proteomes" id="UP001161017"/>
    </source>
</evidence>
<dbReference type="NCBIfam" id="TIGR00296">
    <property type="entry name" value="TIGR00296 family protein"/>
    <property type="match status" value="1"/>
</dbReference>
<reference evidence="3" key="1">
    <citation type="journal article" date="2023" name="Genome Biol. Evol.">
        <title>First Whole Genome Sequence and Flow Cytometry Genome Size Data for the Lichen-Forming Fungus Ramalina farinacea (Ascomycota).</title>
        <authorList>
            <person name="Llewellyn T."/>
            <person name="Mian S."/>
            <person name="Hill R."/>
            <person name="Leitch I.J."/>
            <person name="Gaya E."/>
        </authorList>
    </citation>
    <scope>NUCLEOTIDE SEQUENCE</scope>
    <source>
        <strain evidence="3">LIQ254RAFAR</strain>
    </source>
</reference>
<dbReference type="PANTHER" id="PTHR13016:SF0">
    <property type="entry name" value="AMME SYNDROME CANDIDATE GENE 1 PROTEIN"/>
    <property type="match status" value="1"/>
</dbReference>
<sequence length="339" mass="37092">MAEAAHCAYCFESLAADLEGRKPLSFQSVQQLWIQYELLGEEAFEAVETDGDGVPRLGKVTEPDEDSFQEDQDNDESGLPPAHEQDLSTQPPTRSSGPLQLPSISRLQALSPVSASSASSTPSSSSATSSSVALAGNSKSSSNSSFFSLGRSEQPSPVAPVQLATEMHPLFVTWNTTSPRSRHRSLRGCIGTFDAQELQSGLKNYALTAAFHDTRFPPIAISELPTLSCSVTLLTNFTPCASALDWDLGTHGIKIAFAHHGRRYGATYLPDVAVEQGWTKEETMVSLMRKAGWSGRSREWRDVFEKGKGSVVRYEGEKASLGWEEWAEWRDWVADLEEK</sequence>
<dbReference type="PROSITE" id="PS51112">
    <property type="entry name" value="AMMECR1"/>
    <property type="match status" value="1"/>
</dbReference>
<dbReference type="Gene3D" id="3.30.700.20">
    <property type="entry name" value="Hypothetical protein ph0010, domain 1"/>
    <property type="match status" value="1"/>
</dbReference>
<proteinExistence type="predicted"/>
<comment type="caution">
    <text evidence="3">The sequence shown here is derived from an EMBL/GenBank/DDBJ whole genome shotgun (WGS) entry which is preliminary data.</text>
</comment>
<evidence type="ECO:0000259" key="2">
    <source>
        <dbReference type="PROSITE" id="PS51112"/>
    </source>
</evidence>
<organism evidence="3 4">
    <name type="scientific">Ramalina farinacea</name>
    <dbReference type="NCBI Taxonomy" id="258253"/>
    <lineage>
        <taxon>Eukaryota</taxon>
        <taxon>Fungi</taxon>
        <taxon>Dikarya</taxon>
        <taxon>Ascomycota</taxon>
        <taxon>Pezizomycotina</taxon>
        <taxon>Lecanoromycetes</taxon>
        <taxon>OSLEUM clade</taxon>
        <taxon>Lecanoromycetidae</taxon>
        <taxon>Lecanorales</taxon>
        <taxon>Lecanorineae</taxon>
        <taxon>Ramalinaceae</taxon>
        <taxon>Ramalina</taxon>
    </lineage>
</organism>
<dbReference type="InterPro" id="IPR036071">
    <property type="entry name" value="AMMECR1_dom_sf"/>
</dbReference>
<dbReference type="InterPro" id="IPR023473">
    <property type="entry name" value="AMMECR1"/>
</dbReference>
<evidence type="ECO:0000313" key="3">
    <source>
        <dbReference type="EMBL" id="MDI1484965.1"/>
    </source>
</evidence>
<keyword evidence="4" id="KW-1185">Reference proteome</keyword>
<dbReference type="EMBL" id="JAPUFD010000001">
    <property type="protein sequence ID" value="MDI1484965.1"/>
    <property type="molecule type" value="Genomic_DNA"/>
</dbReference>
<protein>
    <recommendedName>
        <fullName evidence="2">AMMECR1 domain-containing protein</fullName>
    </recommendedName>
</protein>
<feature type="domain" description="AMMECR1" evidence="2">
    <location>
        <begin position="128"/>
        <end position="330"/>
    </location>
</feature>
<accession>A0AA43TS71</accession>